<dbReference type="Proteomes" id="UP001195196">
    <property type="component" value="Unassembled WGS sequence"/>
</dbReference>
<gene>
    <name evidence="2" type="ORF">JTZ10_10405</name>
    <name evidence="3" type="ORF">QBL07_09220</name>
</gene>
<feature type="domain" description="ER-bound oxygenase mpaB/mpaB'/Rubber oxygenase catalytic" evidence="1">
    <location>
        <begin position="118"/>
        <end position="348"/>
    </location>
</feature>
<comment type="caution">
    <text evidence="3">The sequence shown here is derived from an EMBL/GenBank/DDBJ whole genome shotgun (WGS) entry which is preliminary data.</text>
</comment>
<sequence length="409" mass="45310">MNAVSTVTPQRAASITGARNWAEVRSAHPEQVDAMADGLMVGDPAADAAIAEMLSGEGWSWSQIIAAVDDPSSGADAPPALRRVLDQASHTPPWFDPAVARAGAEAWWRFGSLQSSTLYQSLIYGYQARGFTRPLVETGRFTEGTWDRVVATGRWVTLATAPGMMEPGKPGWSQTLRIRLVHAIVRHHLRTAEKWDDERWGVPINQTYSQLTITAGFLVLPLRVAKDLGIHYSRAELEAITHLWRWIGWVMGVDEHRLPTSFADARRTDHIGREFHLTPPEESKLLVQALLDDGYRTDLRLPKPLNNAVHRLSRPFLRTLFASVSTRWVDDEVAAAMGLRSTPLHHLVALARPVVRSREMARGAGLLGSERTVANRELHRVTTQLGIDLGNIMSTRYDAADTGHLETVA</sequence>
<dbReference type="InterPro" id="IPR037473">
    <property type="entry name" value="Lcp-like"/>
</dbReference>
<dbReference type="EC" id="1.-.-.-" evidence="3"/>
<dbReference type="InterPro" id="IPR018713">
    <property type="entry name" value="MPAB/Lcp_cat_dom"/>
</dbReference>
<evidence type="ECO:0000259" key="1">
    <source>
        <dbReference type="Pfam" id="PF09995"/>
    </source>
</evidence>
<name>A0AAW6R5B8_GORRU</name>
<reference evidence="3" key="2">
    <citation type="submission" date="2023-04" db="EMBL/GenBank/DDBJ databases">
        <title>Characterization and analysis of the complete genome of Gordonia rubripertincta 112, the degrader of aromatic and aliphatic compounds.</title>
        <authorList>
            <person name="Frantsuzova E."/>
            <person name="Bogun A."/>
            <person name="Delegan Y."/>
        </authorList>
    </citation>
    <scope>NUCLEOTIDE SEQUENCE</scope>
    <source>
        <strain evidence="3">112</strain>
    </source>
</reference>
<evidence type="ECO:0000313" key="2">
    <source>
        <dbReference type="EMBL" id="MBM7278173.1"/>
    </source>
</evidence>
<protein>
    <submittedName>
        <fullName evidence="2">DUF2236 domain-containing protein</fullName>
    </submittedName>
    <submittedName>
        <fullName evidence="3">Oxygenase MpaB family protein</fullName>
        <ecNumber evidence="3">1.-.-.-</ecNumber>
    </submittedName>
</protein>
<proteinExistence type="predicted"/>
<organism evidence="3">
    <name type="scientific">Gordonia rubripertincta</name>
    <name type="common">Rhodococcus corallinus</name>
    <dbReference type="NCBI Taxonomy" id="36822"/>
    <lineage>
        <taxon>Bacteria</taxon>
        <taxon>Bacillati</taxon>
        <taxon>Actinomycetota</taxon>
        <taxon>Actinomycetes</taxon>
        <taxon>Mycobacteriales</taxon>
        <taxon>Gordoniaceae</taxon>
        <taxon>Gordonia</taxon>
    </lineage>
</organism>
<keyword evidence="3" id="KW-0560">Oxidoreductase</keyword>
<dbReference type="GO" id="GO:0016491">
    <property type="term" value="F:oxidoreductase activity"/>
    <property type="evidence" value="ECO:0007669"/>
    <property type="project" value="UniProtKB-KW"/>
</dbReference>
<reference evidence="2" key="1">
    <citation type="submission" date="2021-02" db="EMBL/GenBank/DDBJ databases">
        <title>Taxonomy, biology and ecology of Rhodococcus bacteria occurring in California pistachio and other woody hosts as revealed by genome sequence analyses.</title>
        <authorList>
            <person name="Riely B."/>
            <person name="Gai Y."/>
        </authorList>
    </citation>
    <scope>NUCLEOTIDE SEQUENCE</scope>
    <source>
        <strain evidence="2">BP-295</strain>
    </source>
</reference>
<dbReference type="Pfam" id="PF09995">
    <property type="entry name" value="MPAB_Lcp_cat"/>
    <property type="match status" value="1"/>
</dbReference>
<dbReference type="PANTHER" id="PTHR37539">
    <property type="entry name" value="SECRETED PROTEIN-RELATED"/>
    <property type="match status" value="1"/>
</dbReference>
<dbReference type="RefSeq" id="WP_005199120.1">
    <property type="nucleotide sequence ID" value="NZ_CP136136.1"/>
</dbReference>
<evidence type="ECO:0000313" key="3">
    <source>
        <dbReference type="EMBL" id="MDG6781013.1"/>
    </source>
</evidence>
<dbReference type="AlphaFoldDB" id="A0AAW6R5B8"/>
<accession>A0AAW6R5B8</accession>
<dbReference type="EMBL" id="JARUXG010000004">
    <property type="protein sequence ID" value="MDG6781013.1"/>
    <property type="molecule type" value="Genomic_DNA"/>
</dbReference>
<dbReference type="EMBL" id="JAFFGU010000003">
    <property type="protein sequence ID" value="MBM7278173.1"/>
    <property type="molecule type" value="Genomic_DNA"/>
</dbReference>
<dbReference type="PANTHER" id="PTHR37539:SF1">
    <property type="entry name" value="ER-BOUND OXYGENASE MPAB_MPAB'_RUBBER OXYGENASE CATALYTIC DOMAIN-CONTAINING PROTEIN"/>
    <property type="match status" value="1"/>
</dbReference>